<evidence type="ECO:0000259" key="1">
    <source>
        <dbReference type="Pfam" id="PF00534"/>
    </source>
</evidence>
<keyword evidence="3" id="KW-0808">Transferase</keyword>
<protein>
    <submittedName>
        <fullName evidence="3">Glycosyltransferase</fullName>
    </submittedName>
</protein>
<feature type="domain" description="Glycosyl transferase family 1" evidence="1">
    <location>
        <begin position="204"/>
        <end position="354"/>
    </location>
</feature>
<proteinExistence type="predicted"/>
<dbReference type="InterPro" id="IPR028098">
    <property type="entry name" value="Glyco_trans_4-like_N"/>
</dbReference>
<accession>A0A419RSE0</accession>
<dbReference type="SUPFAM" id="SSF53756">
    <property type="entry name" value="UDP-Glycosyltransferase/glycogen phosphorylase"/>
    <property type="match status" value="1"/>
</dbReference>
<dbReference type="Gene3D" id="3.40.50.2000">
    <property type="entry name" value="Glycogen Phosphorylase B"/>
    <property type="match status" value="2"/>
</dbReference>
<dbReference type="OrthoDB" id="9790710at2"/>
<feature type="domain" description="Glycosyltransferase subfamily 4-like N-terminal" evidence="2">
    <location>
        <begin position="34"/>
        <end position="174"/>
    </location>
</feature>
<name>A0A419RSE0_9SPHN</name>
<dbReference type="InterPro" id="IPR050194">
    <property type="entry name" value="Glycosyltransferase_grp1"/>
</dbReference>
<dbReference type="InterPro" id="IPR001296">
    <property type="entry name" value="Glyco_trans_1"/>
</dbReference>
<dbReference type="GO" id="GO:0016757">
    <property type="term" value="F:glycosyltransferase activity"/>
    <property type="evidence" value="ECO:0007669"/>
    <property type="project" value="InterPro"/>
</dbReference>
<evidence type="ECO:0000313" key="3">
    <source>
        <dbReference type="EMBL" id="RJY08723.1"/>
    </source>
</evidence>
<dbReference type="EMBL" id="RAHX01000001">
    <property type="protein sequence ID" value="RJY08723.1"/>
    <property type="molecule type" value="Genomic_DNA"/>
</dbReference>
<gene>
    <name evidence="3" type="ORF">D6201_04550</name>
</gene>
<keyword evidence="4" id="KW-1185">Reference proteome</keyword>
<organism evidence="3 4">
    <name type="scientific">Aurantiacibacter aquimixticola</name>
    <dbReference type="NCBI Taxonomy" id="1958945"/>
    <lineage>
        <taxon>Bacteria</taxon>
        <taxon>Pseudomonadati</taxon>
        <taxon>Pseudomonadota</taxon>
        <taxon>Alphaproteobacteria</taxon>
        <taxon>Sphingomonadales</taxon>
        <taxon>Erythrobacteraceae</taxon>
        <taxon>Aurantiacibacter</taxon>
    </lineage>
</organism>
<dbReference type="Pfam" id="PF00534">
    <property type="entry name" value="Glycos_transf_1"/>
    <property type="match status" value="1"/>
</dbReference>
<evidence type="ECO:0000259" key="2">
    <source>
        <dbReference type="Pfam" id="PF13579"/>
    </source>
</evidence>
<dbReference type="RefSeq" id="WP_120047736.1">
    <property type="nucleotide sequence ID" value="NZ_RAHX01000001.1"/>
</dbReference>
<dbReference type="AlphaFoldDB" id="A0A419RSE0"/>
<dbReference type="Proteomes" id="UP000285232">
    <property type="component" value="Unassembled WGS sequence"/>
</dbReference>
<dbReference type="PANTHER" id="PTHR45947:SF3">
    <property type="entry name" value="SULFOQUINOVOSYL TRANSFERASE SQD2"/>
    <property type="match status" value="1"/>
</dbReference>
<evidence type="ECO:0000313" key="4">
    <source>
        <dbReference type="Proteomes" id="UP000285232"/>
    </source>
</evidence>
<dbReference type="Pfam" id="PF13579">
    <property type="entry name" value="Glyco_trans_4_4"/>
    <property type="match status" value="1"/>
</dbReference>
<dbReference type="PANTHER" id="PTHR45947">
    <property type="entry name" value="SULFOQUINOVOSYL TRANSFERASE SQD2"/>
    <property type="match status" value="1"/>
</dbReference>
<sequence>MSNNKAIAVGLRRKSRIALIVTDAYAFNTLSRGQLEYFRDIGIDLDLFCYGTRKQLDLLRSRNVGRVIPVPFRRQPHPAMDLVALIVVLWHLLQRRYTSVVYSTPKAMLIGSIAAFMSFQARRICFVRGRAYETMKGRMRRIFLLMDRVSFRLSHEVIFLSRSLAQAYREDGVDLGERFRVLGHGSSNGVDLDRFRVLDEGQRAALRKTEGVSETDFVIVIAGRIVPDKGVHEALALIERLKDRSDLHWFFIGWPESDELTAAIKALAHYRVSHLDHSTDLQNWLGMADLSFLPSHREGFGNVGIEAAACGIPTLAFDVVGLRDSVAEGQTGTLVEFGDLEACEAFIRAAAADRADFASRYPATREWVAERFEKETVWRRYANAFLGVDIA</sequence>
<reference evidence="3 4" key="1">
    <citation type="journal article" date="2017" name="Int. J. Syst. Evol. Microbiol.">
        <title>Erythrobacter aquimixticola sp. nov., isolated from the junction between the ocean and a freshwater spring.</title>
        <authorList>
            <person name="Park S."/>
            <person name="Jung Y.T."/>
            <person name="Choi S.J."/>
            <person name="Yoon J.H."/>
        </authorList>
    </citation>
    <scope>NUCLEOTIDE SEQUENCE [LARGE SCALE GENOMIC DNA]</scope>
    <source>
        <strain evidence="3 4">JSSK-14</strain>
    </source>
</reference>
<comment type="caution">
    <text evidence="3">The sequence shown here is derived from an EMBL/GenBank/DDBJ whole genome shotgun (WGS) entry which is preliminary data.</text>
</comment>